<gene>
    <name evidence="1" type="ordered locus">Cagg_3524</name>
</gene>
<dbReference type="SUPFAM" id="SSF55961">
    <property type="entry name" value="Bet v1-like"/>
    <property type="match status" value="1"/>
</dbReference>
<keyword evidence="2" id="KW-1185">Reference proteome</keyword>
<evidence type="ECO:0000313" key="1">
    <source>
        <dbReference type="EMBL" id="ACL26363.1"/>
    </source>
</evidence>
<dbReference type="RefSeq" id="WP_015942209.1">
    <property type="nucleotide sequence ID" value="NC_011831.1"/>
</dbReference>
<reference evidence="1" key="1">
    <citation type="submission" date="2008-12" db="EMBL/GenBank/DDBJ databases">
        <title>Complete sequence of Chloroflexus aggregans DSM 9485.</title>
        <authorList>
            <consortium name="US DOE Joint Genome Institute"/>
            <person name="Lucas S."/>
            <person name="Copeland A."/>
            <person name="Lapidus A."/>
            <person name="Glavina del Rio T."/>
            <person name="Dalin E."/>
            <person name="Tice H."/>
            <person name="Pitluck S."/>
            <person name="Foster B."/>
            <person name="Larimer F."/>
            <person name="Land M."/>
            <person name="Hauser L."/>
            <person name="Kyrpides N."/>
            <person name="Mikhailova N."/>
            <person name="Bryant D."/>
            <person name="Richardson P."/>
        </authorList>
    </citation>
    <scope>NUCLEOTIDE SEQUENCE</scope>
    <source>
        <strain evidence="1">DSM 9485</strain>
    </source>
</reference>
<dbReference type="HOGENOM" id="CLU_1692995_0_0_0"/>
<evidence type="ECO:0000313" key="2">
    <source>
        <dbReference type="Proteomes" id="UP000002508"/>
    </source>
</evidence>
<dbReference type="KEGG" id="cag:Cagg_3524"/>
<dbReference type="Gene3D" id="3.30.530.20">
    <property type="match status" value="1"/>
</dbReference>
<accession>B8G9L0</accession>
<dbReference type="EMBL" id="CP001337">
    <property type="protein sequence ID" value="ACL26363.1"/>
    <property type="molecule type" value="Genomic_DNA"/>
</dbReference>
<proteinExistence type="predicted"/>
<dbReference type="eggNOG" id="COG3832">
    <property type="taxonomic scope" value="Bacteria"/>
</dbReference>
<dbReference type="OrthoDB" id="156733at2"/>
<dbReference type="STRING" id="326427.Cagg_3524"/>
<dbReference type="Pfam" id="PF10604">
    <property type="entry name" value="Polyketide_cyc2"/>
    <property type="match status" value="1"/>
</dbReference>
<protein>
    <recommendedName>
        <fullName evidence="3">SRPBCC family protein</fullName>
    </recommendedName>
</protein>
<dbReference type="CDD" id="cd07812">
    <property type="entry name" value="SRPBCC"/>
    <property type="match status" value="1"/>
</dbReference>
<dbReference type="InterPro" id="IPR019587">
    <property type="entry name" value="Polyketide_cyclase/dehydratase"/>
</dbReference>
<dbReference type="AlphaFoldDB" id="B8G9L0"/>
<organism evidence="1 2">
    <name type="scientific">Chloroflexus aggregans (strain MD-66 / DSM 9485)</name>
    <dbReference type="NCBI Taxonomy" id="326427"/>
    <lineage>
        <taxon>Bacteria</taxon>
        <taxon>Bacillati</taxon>
        <taxon>Chloroflexota</taxon>
        <taxon>Chloroflexia</taxon>
        <taxon>Chloroflexales</taxon>
        <taxon>Chloroflexineae</taxon>
        <taxon>Chloroflexaceae</taxon>
        <taxon>Chloroflexus</taxon>
    </lineage>
</organism>
<name>B8G9L0_CHLAD</name>
<dbReference type="InterPro" id="IPR023393">
    <property type="entry name" value="START-like_dom_sf"/>
</dbReference>
<sequence length="153" mass="17978">MQSPFPYLLEEFVIVNAPMDRVERVMTEQALMERWMSPAVQFAPLDGWSFATGARWRLRLTGVGPLLEAGYIVVERRPGLILWAFDGFWEGFDAWQWLLWQDRTDQTLIHNRIEYRLKIPGLDIIWPLTIAPFMKLDAQTQMKRLQQVCESAH</sequence>
<dbReference type="Proteomes" id="UP000002508">
    <property type="component" value="Chromosome"/>
</dbReference>
<evidence type="ECO:0008006" key="3">
    <source>
        <dbReference type="Google" id="ProtNLM"/>
    </source>
</evidence>